<dbReference type="Gene3D" id="3.30.200.20">
    <property type="entry name" value="Phosphorylase Kinase, domain 1"/>
    <property type="match status" value="1"/>
</dbReference>
<dbReference type="InterPro" id="IPR001245">
    <property type="entry name" value="Ser-Thr/Tyr_kinase_cat_dom"/>
</dbReference>
<dbReference type="Proteomes" id="UP001177003">
    <property type="component" value="Chromosome 3"/>
</dbReference>
<accession>A0AA36DYZ4</accession>
<keyword evidence="8" id="KW-1185">Reference proteome</keyword>
<protein>
    <recommendedName>
        <fullName evidence="5">Protein kinase domain-containing protein</fullName>
    </recommendedName>
</protein>
<proteinExistence type="predicted"/>
<evidence type="ECO:0000313" key="8">
    <source>
        <dbReference type="Proteomes" id="UP001177003"/>
    </source>
</evidence>
<dbReference type="PIRSF" id="PIRSF000654">
    <property type="entry name" value="Integrin-linked_kinase"/>
    <property type="match status" value="1"/>
</dbReference>
<evidence type="ECO:0000313" key="7">
    <source>
        <dbReference type="EMBL" id="CAI9276281.1"/>
    </source>
</evidence>
<keyword evidence="2" id="KW-0547">Nucleotide-binding</keyword>
<organism evidence="6 8">
    <name type="scientific">Lactuca saligna</name>
    <name type="common">Willowleaf lettuce</name>
    <dbReference type="NCBI Taxonomy" id="75948"/>
    <lineage>
        <taxon>Eukaryota</taxon>
        <taxon>Viridiplantae</taxon>
        <taxon>Streptophyta</taxon>
        <taxon>Embryophyta</taxon>
        <taxon>Tracheophyta</taxon>
        <taxon>Spermatophyta</taxon>
        <taxon>Magnoliopsida</taxon>
        <taxon>eudicotyledons</taxon>
        <taxon>Gunneridae</taxon>
        <taxon>Pentapetalae</taxon>
        <taxon>asterids</taxon>
        <taxon>campanulids</taxon>
        <taxon>Asterales</taxon>
        <taxon>Asteraceae</taxon>
        <taxon>Cichorioideae</taxon>
        <taxon>Cichorieae</taxon>
        <taxon>Lactucinae</taxon>
        <taxon>Lactuca</taxon>
    </lineage>
</organism>
<evidence type="ECO:0000256" key="3">
    <source>
        <dbReference type="ARBA" id="ARBA00022777"/>
    </source>
</evidence>
<feature type="domain" description="Protein kinase" evidence="5">
    <location>
        <begin position="1"/>
        <end position="265"/>
    </location>
</feature>
<evidence type="ECO:0000256" key="1">
    <source>
        <dbReference type="ARBA" id="ARBA00022679"/>
    </source>
</evidence>
<dbReference type="FunFam" id="1.10.510.10:FF:000336">
    <property type="entry name" value="Cysteine-rich receptor-like protein kinase 2"/>
    <property type="match status" value="1"/>
</dbReference>
<dbReference type="GO" id="GO:0005524">
    <property type="term" value="F:ATP binding"/>
    <property type="evidence" value="ECO:0007669"/>
    <property type="project" value="UniProtKB-KW"/>
</dbReference>
<dbReference type="EMBL" id="OX465079">
    <property type="protein sequence ID" value="CAI9276280.1"/>
    <property type="molecule type" value="Genomic_DNA"/>
</dbReference>
<keyword evidence="4" id="KW-0067">ATP-binding</keyword>
<evidence type="ECO:0000256" key="2">
    <source>
        <dbReference type="ARBA" id="ARBA00022741"/>
    </source>
</evidence>
<evidence type="ECO:0000256" key="4">
    <source>
        <dbReference type="ARBA" id="ARBA00022840"/>
    </source>
</evidence>
<name>A0AA36DYZ4_LACSI</name>
<gene>
    <name evidence="6" type="ORF">LSALG_LOCUS16269</name>
    <name evidence="7" type="ORF">LSALG_LOCUS16270</name>
</gene>
<dbReference type="SMART" id="SM00220">
    <property type="entry name" value="S_TKc"/>
    <property type="match status" value="1"/>
</dbReference>
<dbReference type="PROSITE" id="PS00108">
    <property type="entry name" value="PROTEIN_KINASE_ST"/>
    <property type="match status" value="1"/>
</dbReference>
<keyword evidence="1" id="KW-0808">Transferase</keyword>
<dbReference type="GO" id="GO:0004672">
    <property type="term" value="F:protein kinase activity"/>
    <property type="evidence" value="ECO:0007669"/>
    <property type="project" value="InterPro"/>
</dbReference>
<dbReference type="SUPFAM" id="SSF56112">
    <property type="entry name" value="Protein kinase-like (PK-like)"/>
    <property type="match status" value="1"/>
</dbReference>
<dbReference type="InterPro" id="IPR008271">
    <property type="entry name" value="Ser/Thr_kinase_AS"/>
</dbReference>
<dbReference type="PANTHER" id="PTHR47973">
    <property type="entry name" value="CYSTEINE-RICH RECEPTOR-LIKE PROTEIN KINASE 3"/>
    <property type="match status" value="1"/>
</dbReference>
<dbReference type="Gene3D" id="1.10.510.10">
    <property type="entry name" value="Transferase(Phosphotransferase) domain 1"/>
    <property type="match status" value="1"/>
</dbReference>
<reference evidence="6" key="1">
    <citation type="submission" date="2023-04" db="EMBL/GenBank/DDBJ databases">
        <authorList>
            <person name="Vijverberg K."/>
            <person name="Xiong W."/>
            <person name="Schranz E."/>
        </authorList>
    </citation>
    <scope>NUCLEOTIDE SEQUENCE</scope>
</reference>
<evidence type="ECO:0000259" key="5">
    <source>
        <dbReference type="PROSITE" id="PS50011"/>
    </source>
</evidence>
<dbReference type="InterPro" id="IPR011009">
    <property type="entry name" value="Kinase-like_dom_sf"/>
</dbReference>
<keyword evidence="3" id="KW-0418">Kinase</keyword>
<dbReference type="PROSITE" id="PS50011">
    <property type="entry name" value="PROTEIN_KINASE_DOM"/>
    <property type="match status" value="1"/>
</dbReference>
<dbReference type="InterPro" id="IPR052059">
    <property type="entry name" value="CR_Ser/Thr_kinase"/>
</dbReference>
<dbReference type="AlphaFoldDB" id="A0AA36DYZ4"/>
<dbReference type="EMBL" id="OX465079">
    <property type="protein sequence ID" value="CAI9276281.1"/>
    <property type="molecule type" value="Genomic_DNA"/>
</dbReference>
<sequence>MEKATIDNKNVVAVKKLLVRHGRARLEFDNEVKLMSSVRHRNLVRVLGWSSEGPELLLVLEYMPNGSLDKFLWGEAKGRLNWKQRFNIIFGIARGLAHLHHEFHVKIIHRDIKSANILIDDDFQPKIADFGLARFQQEGQSHVSTKFAGTLGYTAPEYATHGHLSDKVDTYSFGVVTLEIISGRRCNDVNSQRSDVCYLLDDAWKFYENNMHLKVIDENLNLTESEQEHVKKIIEIALKCTQSPVSIRPAMSEVVIMISNERSFVRIN</sequence>
<dbReference type="Pfam" id="PF07714">
    <property type="entry name" value="PK_Tyr_Ser-Thr"/>
    <property type="match status" value="1"/>
</dbReference>
<dbReference type="InterPro" id="IPR000719">
    <property type="entry name" value="Prot_kinase_dom"/>
</dbReference>
<evidence type="ECO:0000313" key="6">
    <source>
        <dbReference type="EMBL" id="CAI9276280.1"/>
    </source>
</evidence>